<evidence type="ECO:0000313" key="2">
    <source>
        <dbReference type="Proteomes" id="UP000799118"/>
    </source>
</evidence>
<reference evidence="1" key="1">
    <citation type="journal article" date="2019" name="Environ. Microbiol.">
        <title>Fungal ecological strategies reflected in gene transcription - a case study of two litter decomposers.</title>
        <authorList>
            <person name="Barbi F."/>
            <person name="Kohler A."/>
            <person name="Barry K."/>
            <person name="Baskaran P."/>
            <person name="Daum C."/>
            <person name="Fauchery L."/>
            <person name="Ihrmark K."/>
            <person name="Kuo A."/>
            <person name="LaButti K."/>
            <person name="Lipzen A."/>
            <person name="Morin E."/>
            <person name="Grigoriev I.V."/>
            <person name="Henrissat B."/>
            <person name="Lindahl B."/>
            <person name="Martin F."/>
        </authorList>
    </citation>
    <scope>NUCLEOTIDE SEQUENCE</scope>
    <source>
        <strain evidence="1">JB14</strain>
    </source>
</reference>
<name>A0A6A4I9A4_9AGAR</name>
<protein>
    <submittedName>
        <fullName evidence="1">Uncharacterized protein</fullName>
    </submittedName>
</protein>
<keyword evidence="2" id="KW-1185">Reference proteome</keyword>
<gene>
    <name evidence="1" type="ORF">BT96DRAFT_932454</name>
</gene>
<accession>A0A6A4I9A4</accession>
<dbReference type="EMBL" id="ML769390">
    <property type="protein sequence ID" value="KAE9408672.1"/>
    <property type="molecule type" value="Genomic_DNA"/>
</dbReference>
<dbReference type="Proteomes" id="UP000799118">
    <property type="component" value="Unassembled WGS sequence"/>
</dbReference>
<sequence>MGARLAQRSDICGGEWFGFHYFSPNFTTKFQGDEASPGQKKEDFLEALRVDEQVRKYHWHCMPPKLYYGFGLDFEDCADYYTGRRELEDHDEKVFELLSKEFPWVFLTQEPRIPDLDDISVSSINEKLALHPSSYTLKEFFVRIHCSRKKVT</sequence>
<dbReference type="AlphaFoldDB" id="A0A6A4I9A4"/>
<organism evidence="1 2">
    <name type="scientific">Gymnopus androsaceus JB14</name>
    <dbReference type="NCBI Taxonomy" id="1447944"/>
    <lineage>
        <taxon>Eukaryota</taxon>
        <taxon>Fungi</taxon>
        <taxon>Dikarya</taxon>
        <taxon>Basidiomycota</taxon>
        <taxon>Agaricomycotina</taxon>
        <taxon>Agaricomycetes</taxon>
        <taxon>Agaricomycetidae</taxon>
        <taxon>Agaricales</taxon>
        <taxon>Marasmiineae</taxon>
        <taxon>Omphalotaceae</taxon>
        <taxon>Gymnopus</taxon>
    </lineage>
</organism>
<evidence type="ECO:0000313" key="1">
    <source>
        <dbReference type="EMBL" id="KAE9408672.1"/>
    </source>
</evidence>
<proteinExistence type="predicted"/>